<evidence type="ECO:0000313" key="2">
    <source>
        <dbReference type="Proteomes" id="UP001303407"/>
    </source>
</evidence>
<gene>
    <name evidence="1" type="ORF">RHP49_14690</name>
</gene>
<organism evidence="1 2">
    <name type="scientific">Thalassobellus suaedae</name>
    <dbReference type="NCBI Taxonomy" id="3074124"/>
    <lineage>
        <taxon>Bacteria</taxon>
        <taxon>Pseudomonadati</taxon>
        <taxon>Bacteroidota</taxon>
        <taxon>Flavobacteriia</taxon>
        <taxon>Flavobacteriales</taxon>
        <taxon>Flavobacteriaceae</taxon>
        <taxon>Thalassobellus</taxon>
    </lineage>
</organism>
<protein>
    <submittedName>
        <fullName evidence="1">Uncharacterized protein</fullName>
    </submittedName>
</protein>
<dbReference type="Proteomes" id="UP001303407">
    <property type="component" value="Chromosome"/>
</dbReference>
<accession>A0ABY9Y1N0</accession>
<evidence type="ECO:0000313" key="1">
    <source>
        <dbReference type="EMBL" id="WNH12129.1"/>
    </source>
</evidence>
<name>A0ABY9Y1N0_9FLAO</name>
<keyword evidence="2" id="KW-1185">Reference proteome</keyword>
<proteinExistence type="predicted"/>
<dbReference type="RefSeq" id="WP_415862111.1">
    <property type="nucleotide sequence ID" value="NZ_CP134536.1"/>
</dbReference>
<reference evidence="1 2" key="1">
    <citation type="submission" date="2023-09" db="EMBL/GenBank/DDBJ databases">
        <title>Thalassobella suaedae gen. nov., sp. nov., a marine bacterium of the family Flavobacteriaceae isolated from a halophyte Suaeda japonica.</title>
        <authorList>
            <person name="Lee S.Y."/>
            <person name="Hwang C.Y."/>
        </authorList>
    </citation>
    <scope>NUCLEOTIDE SEQUENCE [LARGE SCALE GENOMIC DNA]</scope>
    <source>
        <strain evidence="1 2">HL-DH10</strain>
    </source>
</reference>
<sequence>MNTYKTKNFYDLTRFIESNDFQVYIYGHSCGISDRTMLNQIFEHEKCKSIKIFYYQVSEEMNDFTDKTYEISRHFKDKTMLRKKLVPLELSRPMPQPH</sequence>
<dbReference type="EMBL" id="CP134536">
    <property type="protein sequence ID" value="WNH12129.1"/>
    <property type="molecule type" value="Genomic_DNA"/>
</dbReference>